<comment type="caution">
    <text evidence="5">The sequence shown here is derived from an EMBL/GenBank/DDBJ whole genome shotgun (WGS) entry which is preliminary data.</text>
</comment>
<accession>A0ABD1XTR1</accession>
<feature type="repeat" description="PPR" evidence="2">
    <location>
        <begin position="649"/>
        <end position="679"/>
    </location>
</feature>
<name>A0ABD1XTR1_9MARC</name>
<feature type="compositionally biased region" description="Polar residues" evidence="3">
    <location>
        <begin position="272"/>
        <end position="293"/>
    </location>
</feature>
<feature type="repeat" description="PPR" evidence="2">
    <location>
        <begin position="544"/>
        <end position="578"/>
    </location>
</feature>
<feature type="repeat" description="PPR" evidence="2">
    <location>
        <begin position="438"/>
        <end position="472"/>
    </location>
</feature>
<protein>
    <recommendedName>
        <fullName evidence="4">PROP1-like PPR domain-containing protein</fullName>
    </recommendedName>
</protein>
<evidence type="ECO:0000313" key="5">
    <source>
        <dbReference type="EMBL" id="KAL2612347.1"/>
    </source>
</evidence>
<feature type="repeat" description="PPR" evidence="2">
    <location>
        <begin position="473"/>
        <end position="507"/>
    </location>
</feature>
<dbReference type="InterPro" id="IPR033443">
    <property type="entry name" value="PROP1-like_PPR_dom"/>
</dbReference>
<feature type="region of interest" description="Disordered" evidence="3">
    <location>
        <begin position="150"/>
        <end position="171"/>
    </location>
</feature>
<feature type="repeat" description="PPR" evidence="2">
    <location>
        <begin position="509"/>
        <end position="543"/>
    </location>
</feature>
<dbReference type="PANTHER" id="PTHR47931:SF2">
    <property type="entry name" value="OS01G0228400 PROTEIN"/>
    <property type="match status" value="1"/>
</dbReference>
<sequence>MKDFENSSVKAVGVSQDDELRFRCFARNLRGSFYGGDPEESSSKCRLFIPSEVICCTHGAVSFRYSPLLYTAAVPDFEFEMRYMMFSKTTAAVSSASPLNSGKSQNEKLETGAAPHRRGPDTRRSAWHRSPSTTAFDDVRVPVLQAEYADSSSDGSCSAPPVRAPSASPANVPFRAAERGKAQFVWRRPAPVSPESRKESRENSSITQRLKAQSSYRPSEKLLDPRGSSETASPTSSPAPPRISNRFIYRPPARGASSSSSPSDKQVECSEPPTTRNSPSVLTSGKTPTSQSRLARRPETPQSAVASSQTSSSFASSQPPVIHSSSEVRKVRIRCSKCGSKSHVGKACPNDRKCARCSDPGNNQPCATVVIRTRMMKDCRDSGDLPKLRDLLISLKTDGHQPTVHSYSILLSFMVSKGQMQEALKVWKTMDEDGVAADTICYNTLLNGWCSVGNLDEATAVLKEMKARKFQLSTSTYNTLMKGFGLAGRAAEAMKLLQQMTLEDTAKPNRQTYNILVNAWAQMKDIDQARRVLQLMRNAGFTPDVVTYNTIAKAYAELRRSFEAERVISEMKDVYIRPNERTYGIVINSYCETGRPEEGLSLLDRMRADGVGCNLPIYNILIKGFAQSCRPDKMEKVLELMGASGVKPDVQSFSIVMNVWCSSGLVEEARAVFERMQNDYELRPDVTAYTILAKGYVRARRPAEAENLISEMTSQGLRPNVFTFTTVISGWCNVGSMEDAYRVFKYMETCGVRPNSNTASTLIWGFSESKQPQRAEEVLEAMKTRGFETDRKCLELVAEAWRSVGLPAEARRVLRGEKSTDTMADESSLKTRFDSMLAERESLLDSNIHTRLNKEPALADTHSSLSPHHIASNVKVKEKSSYTAVNSLEERSIRAKVPLVHPRKGVQIMTANDKFMLRINKVKCTSLGLQISNRLNCRGLGNVGVNVGTWHSTRTIPRRTPWNSLVIF</sequence>
<dbReference type="Pfam" id="PF01535">
    <property type="entry name" value="PPR"/>
    <property type="match status" value="2"/>
</dbReference>
<evidence type="ECO:0000259" key="4">
    <source>
        <dbReference type="Pfam" id="PF17177"/>
    </source>
</evidence>
<keyword evidence="6" id="KW-1185">Reference proteome</keyword>
<feature type="repeat" description="PPR" evidence="2">
    <location>
        <begin position="755"/>
        <end position="789"/>
    </location>
</feature>
<feature type="repeat" description="PPR" evidence="2">
    <location>
        <begin position="614"/>
        <end position="648"/>
    </location>
</feature>
<feature type="repeat" description="PPR" evidence="2">
    <location>
        <begin position="720"/>
        <end position="754"/>
    </location>
</feature>
<feature type="compositionally biased region" description="Low complexity" evidence="3">
    <location>
        <begin position="300"/>
        <end position="321"/>
    </location>
</feature>
<evidence type="ECO:0000256" key="1">
    <source>
        <dbReference type="ARBA" id="ARBA00022737"/>
    </source>
</evidence>
<feature type="region of interest" description="Disordered" evidence="3">
    <location>
        <begin position="185"/>
        <end position="326"/>
    </location>
</feature>
<feature type="compositionally biased region" description="Low complexity" evidence="3">
    <location>
        <begin position="156"/>
        <end position="170"/>
    </location>
</feature>
<dbReference type="AlphaFoldDB" id="A0ABD1XTR1"/>
<dbReference type="Pfam" id="PF17177">
    <property type="entry name" value="PPR_long"/>
    <property type="match status" value="1"/>
</dbReference>
<feature type="repeat" description="PPR" evidence="2">
    <location>
        <begin position="403"/>
        <end position="437"/>
    </location>
</feature>
<reference evidence="5 6" key="1">
    <citation type="submission" date="2024-09" db="EMBL/GenBank/DDBJ databases">
        <title>Chromosome-scale assembly of Riccia fluitans.</title>
        <authorList>
            <person name="Paukszto L."/>
            <person name="Sawicki J."/>
            <person name="Karawczyk K."/>
            <person name="Piernik-Szablinska J."/>
            <person name="Szczecinska M."/>
            <person name="Mazdziarz M."/>
        </authorList>
    </citation>
    <scope>NUCLEOTIDE SEQUENCE [LARGE SCALE GENOMIC DNA]</scope>
    <source>
        <strain evidence="5">Rf_01</strain>
        <tissue evidence="5">Aerial parts of the thallus</tissue>
    </source>
</reference>
<dbReference type="Proteomes" id="UP001605036">
    <property type="component" value="Unassembled WGS sequence"/>
</dbReference>
<organism evidence="5 6">
    <name type="scientific">Riccia fluitans</name>
    <dbReference type="NCBI Taxonomy" id="41844"/>
    <lineage>
        <taxon>Eukaryota</taxon>
        <taxon>Viridiplantae</taxon>
        <taxon>Streptophyta</taxon>
        <taxon>Embryophyta</taxon>
        <taxon>Marchantiophyta</taxon>
        <taxon>Marchantiopsida</taxon>
        <taxon>Marchantiidae</taxon>
        <taxon>Marchantiales</taxon>
        <taxon>Ricciaceae</taxon>
        <taxon>Riccia</taxon>
    </lineage>
</organism>
<dbReference type="InterPro" id="IPR002885">
    <property type="entry name" value="PPR_rpt"/>
</dbReference>
<dbReference type="Gene3D" id="1.25.40.10">
    <property type="entry name" value="Tetratricopeptide repeat domain"/>
    <property type="match status" value="4"/>
</dbReference>
<dbReference type="PROSITE" id="PS51375">
    <property type="entry name" value="PPR"/>
    <property type="match status" value="11"/>
</dbReference>
<feature type="compositionally biased region" description="Polar residues" evidence="3">
    <location>
        <begin position="203"/>
        <end position="217"/>
    </location>
</feature>
<feature type="repeat" description="PPR" evidence="2">
    <location>
        <begin position="579"/>
        <end position="613"/>
    </location>
</feature>
<proteinExistence type="predicted"/>
<feature type="repeat" description="PPR" evidence="2">
    <location>
        <begin position="685"/>
        <end position="719"/>
    </location>
</feature>
<keyword evidence="1" id="KW-0677">Repeat</keyword>
<feature type="domain" description="PROP1-like PPR" evidence="4">
    <location>
        <begin position="490"/>
        <end position="661"/>
    </location>
</feature>
<dbReference type="NCBIfam" id="TIGR00756">
    <property type="entry name" value="PPR"/>
    <property type="match status" value="10"/>
</dbReference>
<gene>
    <name evidence="5" type="ORF">R1flu_024039</name>
</gene>
<dbReference type="Pfam" id="PF13041">
    <property type="entry name" value="PPR_2"/>
    <property type="match status" value="2"/>
</dbReference>
<feature type="compositionally biased region" description="Polar residues" evidence="3">
    <location>
        <begin position="95"/>
        <end position="104"/>
    </location>
</feature>
<evidence type="ECO:0000313" key="6">
    <source>
        <dbReference type="Proteomes" id="UP001605036"/>
    </source>
</evidence>
<evidence type="ECO:0000256" key="2">
    <source>
        <dbReference type="PROSITE-ProRule" id="PRU00708"/>
    </source>
</evidence>
<feature type="region of interest" description="Disordered" evidence="3">
    <location>
        <begin position="95"/>
        <end position="132"/>
    </location>
</feature>
<dbReference type="EMBL" id="JBHFFA010000007">
    <property type="protein sequence ID" value="KAL2612347.1"/>
    <property type="molecule type" value="Genomic_DNA"/>
</dbReference>
<evidence type="ECO:0000256" key="3">
    <source>
        <dbReference type="SAM" id="MobiDB-lite"/>
    </source>
</evidence>
<dbReference type="PANTHER" id="PTHR47931">
    <property type="entry name" value="OS01G0228400 PROTEIN"/>
    <property type="match status" value="1"/>
</dbReference>
<dbReference type="InterPro" id="IPR011990">
    <property type="entry name" value="TPR-like_helical_dom_sf"/>
</dbReference>